<dbReference type="GO" id="GO:0003676">
    <property type="term" value="F:nucleic acid binding"/>
    <property type="evidence" value="ECO:0007669"/>
    <property type="project" value="InterPro"/>
</dbReference>
<evidence type="ECO:0000259" key="1">
    <source>
        <dbReference type="SMART" id="SM00507"/>
    </source>
</evidence>
<protein>
    <submittedName>
        <fullName evidence="2">HNH endonuclease</fullName>
    </submittedName>
</protein>
<dbReference type="Proteomes" id="UP000291106">
    <property type="component" value="Chromosome"/>
</dbReference>
<dbReference type="GO" id="GO:0004519">
    <property type="term" value="F:endonuclease activity"/>
    <property type="evidence" value="ECO:0007669"/>
    <property type="project" value="UniProtKB-KW"/>
</dbReference>
<evidence type="ECO:0000313" key="3">
    <source>
        <dbReference type="Proteomes" id="UP000291106"/>
    </source>
</evidence>
<feature type="domain" description="HNH nuclease" evidence="1">
    <location>
        <begin position="78"/>
        <end position="133"/>
    </location>
</feature>
<keyword evidence="2" id="KW-0378">Hydrolase</keyword>
<dbReference type="Pfam" id="PF01844">
    <property type="entry name" value="HNH"/>
    <property type="match status" value="1"/>
</dbReference>
<accession>A0A411PGF6</accession>
<dbReference type="CDD" id="cd00085">
    <property type="entry name" value="HNHc"/>
    <property type="match status" value="1"/>
</dbReference>
<dbReference type="AlphaFoldDB" id="A0A411PGF6"/>
<gene>
    <name evidence="2" type="ORF">EXU30_07620</name>
</gene>
<dbReference type="EMBL" id="CP036200">
    <property type="protein sequence ID" value="QBF82578.1"/>
    <property type="molecule type" value="Genomic_DNA"/>
</dbReference>
<dbReference type="RefSeq" id="WP_130598845.1">
    <property type="nucleotide sequence ID" value="NZ_CP036200.1"/>
</dbReference>
<dbReference type="OrthoDB" id="5292295at2"/>
<sequence length="155" mass="17451">MYSVSFKLAGRLRRSRYKTDKGAYKAIYNYLKANSTASAIFYTPEGIPEAFTELELVPYQPPAEKAVDFYQTRAWLQLREQAFVKYGNRCACCGASPSTGAIMHVDHIKPRSKYPELALELSNLQILCEQCNLGKSNISEVDWRQPQPGCAGEKS</sequence>
<keyword evidence="2" id="KW-0255">Endonuclease</keyword>
<dbReference type="InterPro" id="IPR002711">
    <property type="entry name" value="HNH"/>
</dbReference>
<organism evidence="2 3">
    <name type="scientific">Shewanella maritima</name>
    <dbReference type="NCBI Taxonomy" id="2520507"/>
    <lineage>
        <taxon>Bacteria</taxon>
        <taxon>Pseudomonadati</taxon>
        <taxon>Pseudomonadota</taxon>
        <taxon>Gammaproteobacteria</taxon>
        <taxon>Alteromonadales</taxon>
        <taxon>Shewanellaceae</taxon>
        <taxon>Shewanella</taxon>
    </lineage>
</organism>
<dbReference type="KEGG" id="smai:EXU30_07620"/>
<reference evidence="2 3" key="1">
    <citation type="submission" date="2019-02" db="EMBL/GenBank/DDBJ databases">
        <title>Shewanella sp. D4-2 isolated from Dokdo Island.</title>
        <authorList>
            <person name="Baek K."/>
        </authorList>
    </citation>
    <scope>NUCLEOTIDE SEQUENCE [LARGE SCALE GENOMIC DNA]</scope>
    <source>
        <strain evidence="2 3">D4-2</strain>
    </source>
</reference>
<proteinExistence type="predicted"/>
<keyword evidence="3" id="KW-1185">Reference proteome</keyword>
<dbReference type="SMART" id="SM00507">
    <property type="entry name" value="HNHc"/>
    <property type="match status" value="1"/>
</dbReference>
<dbReference type="InterPro" id="IPR003615">
    <property type="entry name" value="HNH_nuc"/>
</dbReference>
<evidence type="ECO:0000313" key="2">
    <source>
        <dbReference type="EMBL" id="QBF82578.1"/>
    </source>
</evidence>
<keyword evidence="2" id="KW-0540">Nuclease</keyword>
<dbReference type="GO" id="GO:0008270">
    <property type="term" value="F:zinc ion binding"/>
    <property type="evidence" value="ECO:0007669"/>
    <property type="project" value="InterPro"/>
</dbReference>
<name>A0A411PGF6_9GAMM</name>
<dbReference type="Gene3D" id="1.10.30.50">
    <property type="match status" value="1"/>
</dbReference>